<evidence type="ECO:0000313" key="2">
    <source>
        <dbReference type="Proteomes" id="UP001642483"/>
    </source>
</evidence>
<proteinExistence type="predicted"/>
<keyword evidence="2" id="KW-1185">Reference proteome</keyword>
<accession>A0ABP0FQU8</accession>
<reference evidence="1 2" key="1">
    <citation type="submission" date="2024-02" db="EMBL/GenBank/DDBJ databases">
        <authorList>
            <person name="Daric V."/>
            <person name="Darras S."/>
        </authorList>
    </citation>
    <scope>NUCLEOTIDE SEQUENCE [LARGE SCALE GENOMIC DNA]</scope>
</reference>
<evidence type="ECO:0000313" key="1">
    <source>
        <dbReference type="EMBL" id="CAK8680865.1"/>
    </source>
</evidence>
<comment type="caution">
    <text evidence="1">The sequence shown here is derived from an EMBL/GenBank/DDBJ whole genome shotgun (WGS) entry which is preliminary data.</text>
</comment>
<name>A0ABP0FQU8_CLALP</name>
<sequence>MQQRNFISHYKQVVEGAGDEPNAERNSTSIDSVLAARATWDKTCLLRSSLRSYNIDRSFQWDERKVFLASEKELYPDAEQ</sequence>
<gene>
    <name evidence="1" type="ORF">CVLEPA_LOCUS11103</name>
</gene>
<dbReference type="EMBL" id="CAWYQH010000079">
    <property type="protein sequence ID" value="CAK8680865.1"/>
    <property type="molecule type" value="Genomic_DNA"/>
</dbReference>
<organism evidence="1 2">
    <name type="scientific">Clavelina lepadiformis</name>
    <name type="common">Light-bulb sea squirt</name>
    <name type="synonym">Ascidia lepadiformis</name>
    <dbReference type="NCBI Taxonomy" id="159417"/>
    <lineage>
        <taxon>Eukaryota</taxon>
        <taxon>Metazoa</taxon>
        <taxon>Chordata</taxon>
        <taxon>Tunicata</taxon>
        <taxon>Ascidiacea</taxon>
        <taxon>Aplousobranchia</taxon>
        <taxon>Clavelinidae</taxon>
        <taxon>Clavelina</taxon>
    </lineage>
</organism>
<protein>
    <submittedName>
        <fullName evidence="1">Uncharacterized protein</fullName>
    </submittedName>
</protein>
<dbReference type="Proteomes" id="UP001642483">
    <property type="component" value="Unassembled WGS sequence"/>
</dbReference>